<dbReference type="RefSeq" id="WP_069700285.1">
    <property type="nucleotide sequence ID" value="NZ_JAGGMA010000001.1"/>
</dbReference>
<dbReference type="OrthoDB" id="2170703at2"/>
<sequence length="1188" mass="131778">MSIPKKKKGYYIVGLLLLMGLLIGTLYVRSNQILAKPEKTLQSSSKNRRGTLPDQESASIKKLDENSKSSLEPLELVENVEGLKAKAKPLILTKEATFPDLAKVAERDRLFSELVIPNTKQQASFDYVDENGSPIKPKIGTVGFYVVYVEISETNSDSSIRVPIPVTVVDETTTTLLEERVALQTEGTVENKVTLSLEEIAGKAPEELKELVKKRAKISAWETETGAEVPVAISETTIEESVGTYQATFAVSVGEGDKQQTATMEKEIVVQKATSEPVASLNSTRAHPTRETVEVDSKAGMSYNLPFLKVSELTGKTTVEIRNLIQERLALKAWRLSNRNPLNPKIRSSNVTSSSQGECVADIEIDFTGQKLIHKVKVLVVPDIVFDKDSAVGWENIPGGAKDGFVTNPVNGSKIGFLTRGLNDDMDLWKWSDIGFRVEDKAGRGYVYKDGNYRVTTIPGINNQVIYSKPDDSAELPLGIWGRNRGLGRKDEDKKEITTKYFLRKNNRLKELLFDSKNQVLYVYDLGLSRNLNFFVRLDMYNLSSDVKSFAMLENVDTDYYTDNVPIYALENNGGFYLEKKGATDADNKRFSIRLKNAKGDWLSDYQKFYAGDYHAMKMFNGYNYFGNDFSKAGLENKKYNQGDVIITNTDSAYALGAPWKDIQPNEALKTGYEVFAGNELPYMNLQLNPKIFNVYRDREGSFDVNYSLSRIPTKDATGKIYAVYPNGEEGSFPFVGDDEKTAAGKLTIPRNVLPNEMNGELGSVKTYATNLVAVHENPKSSMDGLPSQDQAVVINVYNLGGKPIGQVVKKGSTWNKTAESLIKDPVVLPGHKAKFEYEDSKNPVDTSKAGLQLIKVRMTDQNEPTQTVVMEVPVLVTEETPPTTGLVLEANDFSLSKTEVAGLDKQKLDAFILKKSNSVTWDIATGLNDGIELSVRETTLTNNPDPLKSYTATLQAKKGSVVKTKKIQIYLSAKLTVEFVDEKGTSLETAYTDVREIGTSVDVSQISGVATILKKLKDNNYDLAQNPENETITIAVGENKVMYQFNGTLKLLSAPTVLDFEMKQATINAVRYKAPKIIGKSLVVSDTRAEKVKWNLKAKVNQPLTSLEDKQVKMPEAIKYQYQEEVLTLTDENTTIFSHLNTVSGLYDVTKERWSKGDGFMLDLAPGAVKALGKYQGKITITLENAK</sequence>
<name>A0A1E5KSA7_9ENTE</name>
<evidence type="ECO:0000313" key="2">
    <source>
        <dbReference type="EMBL" id="OEH80767.1"/>
    </source>
</evidence>
<dbReference type="Proteomes" id="UP000095256">
    <property type="component" value="Unassembled WGS sequence"/>
</dbReference>
<dbReference type="EMBL" id="MIEK01000081">
    <property type="protein sequence ID" value="OEH80767.1"/>
    <property type="molecule type" value="Genomic_DNA"/>
</dbReference>
<dbReference type="STRING" id="762845.BCR26_07115"/>
<reference evidence="2 3" key="1">
    <citation type="submission" date="2016-09" db="EMBL/GenBank/DDBJ databases">
        <authorList>
            <person name="Capua I."/>
            <person name="De Benedictis P."/>
            <person name="Joannis T."/>
            <person name="Lombin L.H."/>
            <person name="Cattoli G."/>
        </authorList>
    </citation>
    <scope>NUCLEOTIDE SEQUENCE [LARGE SCALE GENOMIC DNA]</scope>
    <source>
        <strain evidence="2 3">LMG 25899</strain>
    </source>
</reference>
<evidence type="ECO:0000256" key="1">
    <source>
        <dbReference type="SAM" id="MobiDB-lite"/>
    </source>
</evidence>
<accession>A0A1E5KSA7</accession>
<gene>
    <name evidence="2" type="ORF">BCR26_07115</name>
</gene>
<dbReference type="AlphaFoldDB" id="A0A1E5KSA7"/>
<evidence type="ECO:0008006" key="4">
    <source>
        <dbReference type="Google" id="ProtNLM"/>
    </source>
</evidence>
<comment type="caution">
    <text evidence="2">The sequence shown here is derived from an EMBL/GenBank/DDBJ whole genome shotgun (WGS) entry which is preliminary data.</text>
</comment>
<proteinExistence type="predicted"/>
<organism evidence="2 3">
    <name type="scientific">Enterococcus rivorum</name>
    <dbReference type="NCBI Taxonomy" id="762845"/>
    <lineage>
        <taxon>Bacteria</taxon>
        <taxon>Bacillati</taxon>
        <taxon>Bacillota</taxon>
        <taxon>Bacilli</taxon>
        <taxon>Lactobacillales</taxon>
        <taxon>Enterococcaceae</taxon>
        <taxon>Enterococcus</taxon>
    </lineage>
</organism>
<feature type="region of interest" description="Disordered" evidence="1">
    <location>
        <begin position="39"/>
        <end position="66"/>
    </location>
</feature>
<keyword evidence="3" id="KW-1185">Reference proteome</keyword>
<evidence type="ECO:0000313" key="3">
    <source>
        <dbReference type="Proteomes" id="UP000095256"/>
    </source>
</evidence>
<protein>
    <recommendedName>
        <fullName evidence="4">MucBP domain-containing protein</fullName>
    </recommendedName>
</protein>